<dbReference type="AlphaFoldDB" id="G4WV53"/>
<reference evidence="1" key="1">
    <citation type="journal article" date="2004" name="Appl. Environ. Microbiol.">
        <title>Long-chain N-acyltyrosine synthases from environmental DNA.</title>
        <authorList>
            <person name="Brady S.F."/>
            <person name="Chao C.J."/>
            <person name="Clardy J."/>
        </authorList>
    </citation>
    <scope>NUCLEOTIDE SEQUENCE</scope>
</reference>
<dbReference type="EMBL" id="JF429405">
    <property type="protein sequence ID" value="AEQ20305.1"/>
    <property type="molecule type" value="Genomic_DNA"/>
</dbReference>
<sequence>MPFAARVADPTTHGAPLSPGPGAVNVLIGGMPAWRATIDQHACPAVSVSGADGVGSVVMGSPTVLINGQMACRMGDIVVEVPGAAMGPANPIIMGCPTVVIGP</sequence>
<proteinExistence type="predicted"/>
<accession>G4WV53</accession>
<name>G4WV53_9BACT</name>
<dbReference type="InterPro" id="IPR008727">
    <property type="entry name" value="PAAR_motif"/>
</dbReference>
<evidence type="ECO:0000313" key="1">
    <source>
        <dbReference type="EMBL" id="AEQ20305.1"/>
    </source>
</evidence>
<dbReference type="CDD" id="cd14741">
    <property type="entry name" value="PAAR_5"/>
    <property type="match status" value="1"/>
</dbReference>
<evidence type="ECO:0008006" key="2">
    <source>
        <dbReference type="Google" id="ProtNLM"/>
    </source>
</evidence>
<reference evidence="1" key="2">
    <citation type="journal article" date="2011" name="J. Bacteriol.">
        <title>Long-chain N-acyl amino acid synthases are linked to the putative PEP-CTERM/exosortase protein-sorting system in Gram-negative bacteria.</title>
        <authorList>
            <person name="Craig J.W."/>
            <person name="Cherry M.A."/>
            <person name="Brady S.F."/>
        </authorList>
    </citation>
    <scope>NUCLEOTIDE SEQUENCE</scope>
</reference>
<dbReference type="Gene3D" id="2.60.200.60">
    <property type="match status" value="1"/>
</dbReference>
<organism evidence="1">
    <name type="scientific">uncultured bacterium CSLG10</name>
    <dbReference type="NCBI Taxonomy" id="1091576"/>
    <lineage>
        <taxon>Bacteria</taxon>
        <taxon>environmental samples</taxon>
    </lineage>
</organism>
<protein>
    <recommendedName>
        <fullName evidence="2">PAAR motif protein</fullName>
    </recommendedName>
</protein>
<dbReference type="Pfam" id="PF05488">
    <property type="entry name" value="PAAR_motif"/>
    <property type="match status" value="1"/>
</dbReference>